<dbReference type="NCBIfam" id="TIGR01730">
    <property type="entry name" value="RND_mfp"/>
    <property type="match status" value="1"/>
</dbReference>
<organism evidence="6 7">
    <name type="scientific">Flavobacterium ichthyis</name>
    <dbReference type="NCBI Taxonomy" id="2698827"/>
    <lineage>
        <taxon>Bacteria</taxon>
        <taxon>Pseudomonadati</taxon>
        <taxon>Bacteroidota</taxon>
        <taxon>Flavobacteriia</taxon>
        <taxon>Flavobacteriales</taxon>
        <taxon>Flavobacteriaceae</taxon>
        <taxon>Flavobacterium</taxon>
    </lineage>
</organism>
<protein>
    <submittedName>
        <fullName evidence="6">Efflux RND transporter periplasmic adaptor subunit</fullName>
    </submittedName>
</protein>
<proteinExistence type="inferred from homology"/>
<dbReference type="Pfam" id="PF25917">
    <property type="entry name" value="BSH_RND"/>
    <property type="match status" value="1"/>
</dbReference>
<reference evidence="7" key="1">
    <citation type="submission" date="2020-01" db="EMBL/GenBank/DDBJ databases">
        <title>Sphingomonas sp. strain CSW-10.</title>
        <authorList>
            <person name="Chen W.-M."/>
        </authorList>
    </citation>
    <scope>NUCLEOTIDE SEQUENCE [LARGE SCALE GENOMIC DNA]</scope>
    <source>
        <strain evidence="7">NST-5</strain>
    </source>
</reference>
<dbReference type="Gene3D" id="1.10.287.470">
    <property type="entry name" value="Helix hairpin bin"/>
    <property type="match status" value="1"/>
</dbReference>
<dbReference type="InterPro" id="IPR006143">
    <property type="entry name" value="RND_pump_MFP"/>
</dbReference>
<feature type="domain" description="Multidrug resistance protein MdtA-like beta-barrel" evidence="4">
    <location>
        <begin position="220"/>
        <end position="273"/>
    </location>
</feature>
<evidence type="ECO:0000259" key="5">
    <source>
        <dbReference type="Pfam" id="PF25989"/>
    </source>
</evidence>
<dbReference type="InterPro" id="IPR058626">
    <property type="entry name" value="MdtA-like_b-barrel"/>
</dbReference>
<feature type="domain" description="Multidrug resistance protein MdtA-like barrel-sandwich hybrid" evidence="3">
    <location>
        <begin position="60"/>
        <end position="187"/>
    </location>
</feature>
<comment type="similarity">
    <text evidence="1">Belongs to the membrane fusion protein (MFP) (TC 8.A.1) family.</text>
</comment>
<dbReference type="Gene3D" id="2.40.30.170">
    <property type="match status" value="1"/>
</dbReference>
<comment type="caution">
    <text evidence="6">The sequence shown here is derived from an EMBL/GenBank/DDBJ whole genome shotgun (WGS) entry which is preliminary data.</text>
</comment>
<dbReference type="Pfam" id="PF25989">
    <property type="entry name" value="YknX_C"/>
    <property type="match status" value="1"/>
</dbReference>
<dbReference type="SUPFAM" id="SSF111369">
    <property type="entry name" value="HlyD-like secretion proteins"/>
    <property type="match status" value="1"/>
</dbReference>
<dbReference type="PANTHER" id="PTHR30158:SF23">
    <property type="entry name" value="MULTIDRUG RESISTANCE PROTEIN MEXA"/>
    <property type="match status" value="1"/>
</dbReference>
<dbReference type="PANTHER" id="PTHR30158">
    <property type="entry name" value="ACRA/E-RELATED COMPONENT OF DRUG EFFLUX TRANSPORTER"/>
    <property type="match status" value="1"/>
</dbReference>
<gene>
    <name evidence="6" type="ORF">GV828_05805</name>
</gene>
<evidence type="ECO:0000256" key="2">
    <source>
        <dbReference type="SAM" id="MobiDB-lite"/>
    </source>
</evidence>
<dbReference type="Proteomes" id="UP000798602">
    <property type="component" value="Unassembled WGS sequence"/>
</dbReference>
<keyword evidence="7" id="KW-1185">Reference proteome</keyword>
<dbReference type="Gene3D" id="2.40.420.20">
    <property type="match status" value="1"/>
</dbReference>
<dbReference type="RefSeq" id="WP_166536538.1">
    <property type="nucleotide sequence ID" value="NZ_JAABLM010000005.1"/>
</dbReference>
<dbReference type="InterPro" id="IPR058625">
    <property type="entry name" value="MdtA-like_BSH"/>
</dbReference>
<dbReference type="InterPro" id="IPR058637">
    <property type="entry name" value="YknX-like_C"/>
</dbReference>
<name>A0ABW9Z768_9FLAO</name>
<evidence type="ECO:0000259" key="4">
    <source>
        <dbReference type="Pfam" id="PF25944"/>
    </source>
</evidence>
<evidence type="ECO:0000313" key="6">
    <source>
        <dbReference type="EMBL" id="NBL64713.1"/>
    </source>
</evidence>
<dbReference type="Pfam" id="PF25944">
    <property type="entry name" value="Beta-barrel_RND"/>
    <property type="match status" value="1"/>
</dbReference>
<evidence type="ECO:0000256" key="1">
    <source>
        <dbReference type="ARBA" id="ARBA00009477"/>
    </source>
</evidence>
<evidence type="ECO:0000313" key="7">
    <source>
        <dbReference type="Proteomes" id="UP000798602"/>
    </source>
</evidence>
<feature type="region of interest" description="Disordered" evidence="2">
    <location>
        <begin position="357"/>
        <end position="378"/>
    </location>
</feature>
<evidence type="ECO:0000259" key="3">
    <source>
        <dbReference type="Pfam" id="PF25917"/>
    </source>
</evidence>
<sequence>MKNKSIFTTIAAVLVLISCGKKEELAQQAPPPMPFPVQTITQQDATVYQEYTANLEGQQNVEIRPKVNGFIQKIYVDEGQVVRKGQLLFKLETQTLNQDAAAAKAAVNAAQVEVDRLKPLVDRKIISNVQLETAKARLAQAKSNYGSIAANIGFGTITSPVDGVIGGLPYREGSLVSATSEMPLTTVSDTKVIRAYFSMNEKQLLFFNKTFKGATTAEKLKSAPEVSLLLVDGSEYDLKGKIATMNGLVNPTTGTTEFRAEFKNPEGILRSGSSGIVRLPIVQQDVIVVPQNAVFEMQGKQMIYVVENGNKVKSRIIKTNGTSELNFIVTDGLKAGEKVVVEGASKLKDDMEIVPQEAQANKNASTANDSVSTSIPTK</sequence>
<accession>A0ABW9Z768</accession>
<dbReference type="PROSITE" id="PS51257">
    <property type="entry name" value="PROKAR_LIPOPROTEIN"/>
    <property type="match status" value="1"/>
</dbReference>
<feature type="domain" description="YknX-like C-terminal permuted SH3-like" evidence="5">
    <location>
        <begin position="286"/>
        <end position="353"/>
    </location>
</feature>
<dbReference type="Gene3D" id="2.40.50.100">
    <property type="match status" value="1"/>
</dbReference>
<feature type="compositionally biased region" description="Polar residues" evidence="2">
    <location>
        <begin position="358"/>
        <end position="378"/>
    </location>
</feature>
<dbReference type="EMBL" id="JAABLM010000005">
    <property type="protein sequence ID" value="NBL64713.1"/>
    <property type="molecule type" value="Genomic_DNA"/>
</dbReference>